<reference evidence="3 4" key="1">
    <citation type="submission" date="2019-03" db="EMBL/GenBank/DDBJ databases">
        <title>Flavobacterium TSA-D2 sp. nov., isolated from arctic soil.</title>
        <authorList>
            <person name="Chaudhary D.K."/>
        </authorList>
    </citation>
    <scope>NUCLEOTIDE SEQUENCE [LARGE SCALE GENOMIC DNA]</scope>
    <source>
        <strain evidence="3 4">TSA-D2</strain>
    </source>
</reference>
<feature type="transmembrane region" description="Helical" evidence="1">
    <location>
        <begin position="24"/>
        <end position="45"/>
    </location>
</feature>
<evidence type="ECO:0000313" key="4">
    <source>
        <dbReference type="Proteomes" id="UP000294597"/>
    </source>
</evidence>
<protein>
    <submittedName>
        <fullName evidence="3">2TM domain-containing protein</fullName>
    </submittedName>
</protein>
<evidence type="ECO:0000256" key="1">
    <source>
        <dbReference type="SAM" id="Phobius"/>
    </source>
</evidence>
<comment type="caution">
    <text evidence="3">The sequence shown here is derived from an EMBL/GenBank/DDBJ whole genome shotgun (WGS) entry which is preliminary data.</text>
</comment>
<keyword evidence="1" id="KW-0472">Membrane</keyword>
<name>A0A4R5CSN3_9FLAO</name>
<feature type="transmembrane region" description="Helical" evidence="1">
    <location>
        <begin position="51"/>
        <end position="71"/>
    </location>
</feature>
<accession>A0A4R5CSN3</accession>
<dbReference type="RefSeq" id="WP_132112266.1">
    <property type="nucleotide sequence ID" value="NZ_SMFO01000011.1"/>
</dbReference>
<gene>
    <name evidence="3" type="ORF">E0F98_13275</name>
</gene>
<dbReference type="Proteomes" id="UP000294597">
    <property type="component" value="Unassembled WGS sequence"/>
</dbReference>
<dbReference type="EMBL" id="SMFO01000011">
    <property type="protein sequence ID" value="TDE02390.1"/>
    <property type="molecule type" value="Genomic_DNA"/>
</dbReference>
<proteinExistence type="predicted"/>
<keyword evidence="1" id="KW-0812">Transmembrane</keyword>
<evidence type="ECO:0000313" key="3">
    <source>
        <dbReference type="EMBL" id="TDE02390.1"/>
    </source>
</evidence>
<keyword evidence="4" id="KW-1185">Reference proteome</keyword>
<sequence>MEDKYQNEERYFKAKKRVEEIKGFYGNLIAYIIVNIGLLALNLVTSPNHLWFYWPMLGWGIGVIIHGMKVFNYMPFLRKDWEEQKIKEFMEKEKENQRKDNWI</sequence>
<keyword evidence="1" id="KW-1133">Transmembrane helix</keyword>
<dbReference type="InterPro" id="IPR025698">
    <property type="entry name" value="2TM_dom"/>
</dbReference>
<organism evidence="3 4">
    <name type="scientific">Flavobacterium hiemivividum</name>
    <dbReference type="NCBI Taxonomy" id="2541734"/>
    <lineage>
        <taxon>Bacteria</taxon>
        <taxon>Pseudomonadati</taxon>
        <taxon>Bacteroidota</taxon>
        <taxon>Flavobacteriia</taxon>
        <taxon>Flavobacteriales</taxon>
        <taxon>Flavobacteriaceae</taxon>
        <taxon>Flavobacterium</taxon>
    </lineage>
</organism>
<evidence type="ECO:0000259" key="2">
    <source>
        <dbReference type="Pfam" id="PF13239"/>
    </source>
</evidence>
<dbReference type="Pfam" id="PF13239">
    <property type="entry name" value="2TM"/>
    <property type="match status" value="1"/>
</dbReference>
<feature type="domain" description="2TM" evidence="2">
    <location>
        <begin position="13"/>
        <end position="91"/>
    </location>
</feature>
<dbReference type="AlphaFoldDB" id="A0A4R5CSN3"/>